<feature type="transmembrane region" description="Helical" evidence="1">
    <location>
        <begin position="110"/>
        <end position="130"/>
    </location>
</feature>
<evidence type="ECO:0000256" key="1">
    <source>
        <dbReference type="SAM" id="Phobius"/>
    </source>
</evidence>
<keyword evidence="1" id="KW-0812">Transmembrane</keyword>
<protein>
    <submittedName>
        <fullName evidence="2">Uncharacterized protein</fullName>
    </submittedName>
</protein>
<organism evidence="2 3">
    <name type="scientific">Trichoglossum hirsutum</name>
    <dbReference type="NCBI Taxonomy" id="265104"/>
    <lineage>
        <taxon>Eukaryota</taxon>
        <taxon>Fungi</taxon>
        <taxon>Dikarya</taxon>
        <taxon>Ascomycota</taxon>
        <taxon>Pezizomycotina</taxon>
        <taxon>Geoglossomycetes</taxon>
        <taxon>Geoglossales</taxon>
        <taxon>Geoglossaceae</taxon>
        <taxon>Trichoglossum</taxon>
    </lineage>
</organism>
<sequence>MVNLFNFSDWKQRVSAIRSGHDRAHCLGNLSLALSEVGPLGSAGAGSAAGALTLLPTAGALIGAPAKEIWVLYKLMPIAGVLSMLLSLGGNIVPTQSSDYEFKTAWGWTLFWYTTVAISSILENVAGVPFTRQWTLRISKAPKNIHISEDAPVVASCITKATKTTDSTKRPIVTTTPNPNFADPNPLSPDTVAKTAISTPLLVSQPHSDLLINLKAGYNTTGRVVMDPNKPWSASRAAFYVIISVEGISTPHAILRVISKAISVGVFAAGTATFASATFISVSVALTMLCMVLGVGVFGRVATMWMASKMMKADPILHCVVKDQDEAADYVGSILSMPDLTCEVMGHVIVNGRCVGRYNRFFRNTTYFGILAPPYDVSKLAVSRQWAQ</sequence>
<accession>A0A9P8L9E9</accession>
<name>A0A9P8L9E9_9PEZI</name>
<dbReference type="Proteomes" id="UP000750711">
    <property type="component" value="Unassembled WGS sequence"/>
</dbReference>
<evidence type="ECO:0000313" key="2">
    <source>
        <dbReference type="EMBL" id="KAH0556910.1"/>
    </source>
</evidence>
<dbReference type="AlphaFoldDB" id="A0A9P8L9E9"/>
<feature type="transmembrane region" description="Helical" evidence="1">
    <location>
        <begin position="40"/>
        <end position="64"/>
    </location>
</feature>
<gene>
    <name evidence="2" type="ORF">GP486_005299</name>
</gene>
<keyword evidence="3" id="KW-1185">Reference proteome</keyword>
<feature type="transmembrane region" description="Helical" evidence="1">
    <location>
        <begin position="286"/>
        <end position="307"/>
    </location>
</feature>
<keyword evidence="1" id="KW-0472">Membrane</keyword>
<reference evidence="2" key="1">
    <citation type="submission" date="2021-03" db="EMBL/GenBank/DDBJ databases">
        <title>Comparative genomics and phylogenomic investigation of the class Geoglossomycetes provide insights into ecological specialization and systematics.</title>
        <authorList>
            <person name="Melie T."/>
            <person name="Pirro S."/>
            <person name="Miller A.N."/>
            <person name="Quandt A."/>
        </authorList>
    </citation>
    <scope>NUCLEOTIDE SEQUENCE</scope>
    <source>
        <strain evidence="2">CAQ_001_2017</strain>
    </source>
</reference>
<evidence type="ECO:0000313" key="3">
    <source>
        <dbReference type="Proteomes" id="UP000750711"/>
    </source>
</evidence>
<feature type="transmembrane region" description="Helical" evidence="1">
    <location>
        <begin position="71"/>
        <end position="90"/>
    </location>
</feature>
<proteinExistence type="predicted"/>
<dbReference type="EMBL" id="JAGHQM010000975">
    <property type="protein sequence ID" value="KAH0556910.1"/>
    <property type="molecule type" value="Genomic_DNA"/>
</dbReference>
<keyword evidence="1" id="KW-1133">Transmembrane helix</keyword>
<comment type="caution">
    <text evidence="2">The sequence shown here is derived from an EMBL/GenBank/DDBJ whole genome shotgun (WGS) entry which is preliminary data.</text>
</comment>
<feature type="transmembrane region" description="Helical" evidence="1">
    <location>
        <begin position="261"/>
        <end position="280"/>
    </location>
</feature>